<reference evidence="1 2" key="1">
    <citation type="journal article" date="2011" name="J. Bacteriol.">
        <title>Complete genome sequence of Amycolicicoccus subflavus DQS3-9A1T, an actinomycete isolated from crude oil-polluted soil.</title>
        <authorList>
            <person name="Cai M."/>
            <person name="Chen W.M."/>
            <person name="Nie Y."/>
            <person name="Chi C.Q."/>
            <person name="Wang Y.N."/>
            <person name="Tang Y.Q."/>
            <person name="Li G.Y."/>
            <person name="Wu X.L."/>
        </authorList>
    </citation>
    <scope>NUCLEOTIDE SEQUENCE [LARGE SCALE GENOMIC DNA]</scope>
    <source>
        <strain evidence="2">DSM 45089 / DQS3-9A1</strain>
    </source>
</reference>
<dbReference type="RefSeq" id="WP_013807041.1">
    <property type="nucleotide sequence ID" value="NC_015564.1"/>
</dbReference>
<dbReference type="HOGENOM" id="CLU_2802978_0_0_11"/>
<dbReference type="Proteomes" id="UP000009235">
    <property type="component" value="Chromosome"/>
</dbReference>
<dbReference type="AlphaFoldDB" id="F6ER05"/>
<name>F6ER05_HOYSD</name>
<dbReference type="EMBL" id="CP002786">
    <property type="protein sequence ID" value="AEF40692.1"/>
    <property type="molecule type" value="Genomic_DNA"/>
</dbReference>
<dbReference type="KEGG" id="asd:AS9A_2243"/>
<accession>F6ER05</accession>
<keyword evidence="2" id="KW-1185">Reference proteome</keyword>
<proteinExistence type="predicted"/>
<evidence type="ECO:0000313" key="2">
    <source>
        <dbReference type="Proteomes" id="UP000009235"/>
    </source>
</evidence>
<evidence type="ECO:0000313" key="1">
    <source>
        <dbReference type="EMBL" id="AEF40692.1"/>
    </source>
</evidence>
<organism evidence="1 2">
    <name type="scientific">Hoyosella subflava (strain DSM 45089 / JCM 17490 / NBRC 109087 / DQS3-9A1)</name>
    <name type="common">Amycolicicoccus subflavus</name>
    <dbReference type="NCBI Taxonomy" id="443218"/>
    <lineage>
        <taxon>Bacteria</taxon>
        <taxon>Bacillati</taxon>
        <taxon>Actinomycetota</taxon>
        <taxon>Actinomycetes</taxon>
        <taxon>Mycobacteriales</taxon>
        <taxon>Hoyosellaceae</taxon>
        <taxon>Hoyosella</taxon>
    </lineage>
</organism>
<gene>
    <name evidence="1" type="ordered locus">AS9A_2243</name>
</gene>
<sequence>MAGIAGLYPGVAPGNRLGQVVIPLTAGAVAGSTGADGVFTLASGLLAGAAASTWSALRRPPPSENNP</sequence>
<protein>
    <submittedName>
        <fullName evidence="1">Uncharacterized protein</fullName>
    </submittedName>
</protein>